<proteinExistence type="predicted"/>
<comment type="caution">
    <text evidence="1">The sequence shown here is derived from an EMBL/GenBank/DDBJ whole genome shotgun (WGS) entry which is preliminary data.</text>
</comment>
<sequence>MTLWSLSLRESVRQYSAWASFSTPSMVAPVQGAFAKLDGMKQDLAGPQKTIFFTKDRDSSLIRNLITPIKVRMGDSNCFVQGFGSVRLAIKTDKGPRSIRIDDVQHFPGFHIYIFAYKALKKGGAYLDGRNNWIRKIRDNSCVAICENSPCESFLPQYAGDRPFQRVHIDLIHEEPGLSNKRYVFHFYCQKSKFNLAYVINDRKQKILVSCFTQAHGMIKKWSYDIQFVRMDQEAR</sequence>
<dbReference type="EMBL" id="MCBS01022667">
    <property type="protein sequence ID" value="RKF76519.1"/>
    <property type="molecule type" value="Genomic_DNA"/>
</dbReference>
<accession>A0A420IPN2</accession>
<protein>
    <submittedName>
        <fullName evidence="1">Uncharacterized protein</fullName>
    </submittedName>
</protein>
<organism evidence="1 2">
    <name type="scientific">Golovinomyces cichoracearum</name>
    <dbReference type="NCBI Taxonomy" id="62708"/>
    <lineage>
        <taxon>Eukaryota</taxon>
        <taxon>Fungi</taxon>
        <taxon>Dikarya</taxon>
        <taxon>Ascomycota</taxon>
        <taxon>Pezizomycotina</taxon>
        <taxon>Leotiomycetes</taxon>
        <taxon>Erysiphales</taxon>
        <taxon>Erysiphaceae</taxon>
        <taxon>Golovinomyces</taxon>
    </lineage>
</organism>
<gene>
    <name evidence="1" type="ORF">GcM1_226027</name>
</gene>
<name>A0A420IPN2_9PEZI</name>
<dbReference type="AlphaFoldDB" id="A0A420IPN2"/>
<dbReference type="Gene3D" id="3.30.420.10">
    <property type="entry name" value="Ribonuclease H-like superfamily/Ribonuclease H"/>
    <property type="match status" value="1"/>
</dbReference>
<evidence type="ECO:0000313" key="1">
    <source>
        <dbReference type="EMBL" id="RKF76519.1"/>
    </source>
</evidence>
<dbReference type="GO" id="GO:0003676">
    <property type="term" value="F:nucleic acid binding"/>
    <property type="evidence" value="ECO:0007669"/>
    <property type="project" value="InterPro"/>
</dbReference>
<dbReference type="Proteomes" id="UP000285326">
    <property type="component" value="Unassembled WGS sequence"/>
</dbReference>
<reference evidence="1 2" key="1">
    <citation type="journal article" date="2018" name="BMC Genomics">
        <title>Comparative genome analyses reveal sequence features reflecting distinct modes of host-adaptation between dicot and monocot powdery mildew.</title>
        <authorList>
            <person name="Wu Y."/>
            <person name="Ma X."/>
            <person name="Pan Z."/>
            <person name="Kale S.D."/>
            <person name="Song Y."/>
            <person name="King H."/>
            <person name="Zhang Q."/>
            <person name="Presley C."/>
            <person name="Deng X."/>
            <person name="Wei C.I."/>
            <person name="Xiao S."/>
        </authorList>
    </citation>
    <scope>NUCLEOTIDE SEQUENCE [LARGE SCALE GENOMIC DNA]</scope>
    <source>
        <strain evidence="1">UMSG1</strain>
    </source>
</reference>
<evidence type="ECO:0000313" key="2">
    <source>
        <dbReference type="Proteomes" id="UP000285326"/>
    </source>
</evidence>
<dbReference type="InterPro" id="IPR036397">
    <property type="entry name" value="RNaseH_sf"/>
</dbReference>